<evidence type="ECO:0000313" key="1">
    <source>
        <dbReference type="EMBL" id="BBZ31883.1"/>
    </source>
</evidence>
<accession>A0A7I7XS40</accession>
<reference evidence="1" key="1">
    <citation type="journal article" date="2019" name="Emerg. Microbes Infect.">
        <title>Comprehensive subspecies identification of 175 nontuberculous mycobacteria species based on 7547 genomic profiles.</title>
        <authorList>
            <person name="Matsumoto Y."/>
            <person name="Kinjo T."/>
            <person name="Motooka D."/>
            <person name="Nabeya D."/>
            <person name="Jung N."/>
            <person name="Uechi K."/>
            <person name="Horii T."/>
            <person name="Iida T."/>
            <person name="Fujita J."/>
            <person name="Nakamura S."/>
        </authorList>
    </citation>
    <scope>NUCLEOTIDE SEQUENCE [LARGE SCALE GENOMIC DNA]</scope>
    <source>
        <strain evidence="1">JCM 13671</strain>
    </source>
</reference>
<evidence type="ECO:0000313" key="2">
    <source>
        <dbReference type="Proteomes" id="UP000466931"/>
    </source>
</evidence>
<dbReference type="AlphaFoldDB" id="A0A7I7XS40"/>
<keyword evidence="2" id="KW-1185">Reference proteome</keyword>
<name>A0A7I7XS40_9MYCO</name>
<protein>
    <submittedName>
        <fullName evidence="1">Uncharacterized protein</fullName>
    </submittedName>
</protein>
<reference evidence="1" key="2">
    <citation type="submission" date="2020-02" db="EMBL/GenBank/DDBJ databases">
        <authorList>
            <person name="Matsumoto Y."/>
            <person name="Motooka D."/>
            <person name="Nakamura S."/>
        </authorList>
    </citation>
    <scope>NUCLEOTIDE SEQUENCE</scope>
    <source>
        <strain evidence="1">JCM 13671</strain>
    </source>
</reference>
<proteinExistence type="predicted"/>
<organism evidence="1 2">
    <name type="scientific">Mycolicibacterium confluentis</name>
    <dbReference type="NCBI Taxonomy" id="28047"/>
    <lineage>
        <taxon>Bacteria</taxon>
        <taxon>Bacillati</taxon>
        <taxon>Actinomycetota</taxon>
        <taxon>Actinomycetes</taxon>
        <taxon>Mycobacteriales</taxon>
        <taxon>Mycobacteriaceae</taxon>
        <taxon>Mycolicibacterium</taxon>
    </lineage>
</organism>
<sequence>MIRDKPECWTWAVFASVLFQRWAVLEERKVVQVMSTPVTPAGVLLEAPDVARFVTEHIRGAEVAIVKLIDCLNGPAFEAAFGAPDNEDAANAEAIVAAAHEFGDCYQQVLEIAEECRIWLTPGEFTDLLADTVQLINGFLQDLAGFVNDVLARLEDLQKLAMVNQRPSKFQPVLPQIVVDGQLLASIQKRLDEMG</sequence>
<dbReference type="EMBL" id="AP022612">
    <property type="protein sequence ID" value="BBZ31883.1"/>
    <property type="molecule type" value="Genomic_DNA"/>
</dbReference>
<dbReference type="Proteomes" id="UP000466931">
    <property type="component" value="Chromosome"/>
</dbReference>
<gene>
    <name evidence="1" type="ORF">MCNF_04880</name>
</gene>